<dbReference type="PANTHER" id="PTHR33337">
    <property type="entry name" value="GFA DOMAIN-CONTAINING PROTEIN"/>
    <property type="match status" value="1"/>
</dbReference>
<evidence type="ECO:0000256" key="3">
    <source>
        <dbReference type="ARBA" id="ARBA00022833"/>
    </source>
</evidence>
<dbReference type="OrthoDB" id="9985472at2759"/>
<dbReference type="Pfam" id="PF04828">
    <property type="entry name" value="GFA"/>
    <property type="match status" value="1"/>
</dbReference>
<feature type="domain" description="CENP-V/GFA" evidence="5">
    <location>
        <begin position="2"/>
        <end position="113"/>
    </location>
</feature>
<dbReference type="AlphaFoldDB" id="A0A1L7WLW1"/>
<organism evidence="6 7">
    <name type="scientific">Phialocephala subalpina</name>
    <dbReference type="NCBI Taxonomy" id="576137"/>
    <lineage>
        <taxon>Eukaryota</taxon>
        <taxon>Fungi</taxon>
        <taxon>Dikarya</taxon>
        <taxon>Ascomycota</taxon>
        <taxon>Pezizomycotina</taxon>
        <taxon>Leotiomycetes</taxon>
        <taxon>Helotiales</taxon>
        <taxon>Mollisiaceae</taxon>
        <taxon>Phialocephala</taxon>
        <taxon>Phialocephala fortinii species complex</taxon>
    </lineage>
</organism>
<dbReference type="Proteomes" id="UP000184330">
    <property type="component" value="Unassembled WGS sequence"/>
</dbReference>
<evidence type="ECO:0000259" key="5">
    <source>
        <dbReference type="PROSITE" id="PS51891"/>
    </source>
</evidence>
<dbReference type="InterPro" id="IPR006913">
    <property type="entry name" value="CENP-V/GFA"/>
</dbReference>
<sequence length="138" mass="14829">MPKGGCFCDKIRLSYTGEPNAHALCHCLDCRKIGGASYSNNLIIPEQNFKLHSGKPKEISKKADTGKTITSHFCPDCGTTLFRTGESFPGAVIIKAGVLDDPNFPSENVPKVELFAPQRVAWIPSIQGAAQLDGMPPA</sequence>
<dbReference type="PROSITE" id="PS51891">
    <property type="entry name" value="CENP_V_GFA"/>
    <property type="match status" value="1"/>
</dbReference>
<dbReference type="InterPro" id="IPR011057">
    <property type="entry name" value="Mss4-like_sf"/>
</dbReference>
<accession>A0A1L7WLW1</accession>
<proteinExistence type="inferred from homology"/>
<evidence type="ECO:0000313" key="6">
    <source>
        <dbReference type="EMBL" id="CZR53740.1"/>
    </source>
</evidence>
<keyword evidence="2" id="KW-0479">Metal-binding</keyword>
<evidence type="ECO:0000313" key="7">
    <source>
        <dbReference type="Proteomes" id="UP000184330"/>
    </source>
</evidence>
<keyword evidence="7" id="KW-1185">Reference proteome</keyword>
<dbReference type="PANTHER" id="PTHR33337:SF30">
    <property type="entry name" value="DUF636 DOMAIN PROTEIN (AFU_ORTHOLOGUE AFUA_1G03180)"/>
    <property type="match status" value="1"/>
</dbReference>
<evidence type="ECO:0000256" key="4">
    <source>
        <dbReference type="ARBA" id="ARBA00023239"/>
    </source>
</evidence>
<evidence type="ECO:0000256" key="2">
    <source>
        <dbReference type="ARBA" id="ARBA00022723"/>
    </source>
</evidence>
<dbReference type="GO" id="GO:0016846">
    <property type="term" value="F:carbon-sulfur lyase activity"/>
    <property type="evidence" value="ECO:0007669"/>
    <property type="project" value="InterPro"/>
</dbReference>
<dbReference type="SUPFAM" id="SSF51316">
    <property type="entry name" value="Mss4-like"/>
    <property type="match status" value="1"/>
</dbReference>
<dbReference type="Gene3D" id="3.90.1590.10">
    <property type="entry name" value="glutathione-dependent formaldehyde- activating enzyme (gfa)"/>
    <property type="match status" value="1"/>
</dbReference>
<comment type="similarity">
    <text evidence="1">Belongs to the Gfa family.</text>
</comment>
<keyword evidence="3" id="KW-0862">Zinc</keyword>
<dbReference type="STRING" id="576137.A0A1L7WLW1"/>
<dbReference type="EMBL" id="FJOG01000004">
    <property type="protein sequence ID" value="CZR53740.1"/>
    <property type="molecule type" value="Genomic_DNA"/>
</dbReference>
<name>A0A1L7WLW1_9HELO</name>
<evidence type="ECO:0000256" key="1">
    <source>
        <dbReference type="ARBA" id="ARBA00005495"/>
    </source>
</evidence>
<gene>
    <name evidence="6" type="ORF">PAC_03620</name>
</gene>
<dbReference type="GO" id="GO:0046872">
    <property type="term" value="F:metal ion binding"/>
    <property type="evidence" value="ECO:0007669"/>
    <property type="project" value="UniProtKB-KW"/>
</dbReference>
<protein>
    <submittedName>
        <fullName evidence="6">Related to DUF636 domain protein</fullName>
    </submittedName>
</protein>
<keyword evidence="4" id="KW-0456">Lyase</keyword>
<reference evidence="6 7" key="1">
    <citation type="submission" date="2016-03" db="EMBL/GenBank/DDBJ databases">
        <authorList>
            <person name="Ploux O."/>
        </authorList>
    </citation>
    <scope>NUCLEOTIDE SEQUENCE [LARGE SCALE GENOMIC DNA]</scope>
    <source>
        <strain evidence="6 7">UAMH 11012</strain>
    </source>
</reference>